<dbReference type="RefSeq" id="WP_169680929.1">
    <property type="nucleotide sequence ID" value="NZ_JABBNU010000005.1"/>
</dbReference>
<dbReference type="InterPro" id="IPR019861">
    <property type="entry name" value="PorP/SprF_Bacteroidetes"/>
</dbReference>
<organism evidence="1 2">
    <name type="scientific">Marinigracilibium pacificum</name>
    <dbReference type="NCBI Taxonomy" id="2729599"/>
    <lineage>
        <taxon>Bacteria</taxon>
        <taxon>Pseudomonadati</taxon>
        <taxon>Bacteroidota</taxon>
        <taxon>Cytophagia</taxon>
        <taxon>Cytophagales</taxon>
        <taxon>Flammeovirgaceae</taxon>
        <taxon>Marinigracilibium</taxon>
    </lineage>
</organism>
<evidence type="ECO:0000313" key="2">
    <source>
        <dbReference type="Proteomes" id="UP000559010"/>
    </source>
</evidence>
<proteinExistence type="predicted"/>
<sequence length="299" mass="32979">MKIFYTILALAINVFLGYGQQQVSYLQYTHNSLSINPAFAGYYSTPAISFSGGTQFSGYEGGQKSALVSVQGPVRGKKIGLGATISSDKIGVSRNTRIVGSYAYNLISRNKNSYTNWGFEPHVLSLGIQAGTVIYNERLSELYAPNDPRFETDVQEVVPLLGFGAYYSKGGGYVGFSIPQLLGSYISENVEIRNHYYLTGGKSFDVSAKSRMKFSGMMKYVHGAPVQFDFNSAINWSDKVEVGVGYTTLSTVNMTMLYNIQETLQIAYYFGLPVHDNVTINASRHEVMLNLLISKIAPR</sequence>
<gene>
    <name evidence="1" type="ORF">HH304_09985</name>
</gene>
<accession>A0A848J312</accession>
<comment type="caution">
    <text evidence="1">The sequence shown here is derived from an EMBL/GenBank/DDBJ whole genome shotgun (WGS) entry which is preliminary data.</text>
</comment>
<dbReference type="Proteomes" id="UP000559010">
    <property type="component" value="Unassembled WGS sequence"/>
</dbReference>
<evidence type="ECO:0000313" key="1">
    <source>
        <dbReference type="EMBL" id="NMM48729.1"/>
    </source>
</evidence>
<dbReference type="NCBIfam" id="TIGR03519">
    <property type="entry name" value="T9SS_PorP_fam"/>
    <property type="match status" value="1"/>
</dbReference>
<name>A0A848J312_9BACT</name>
<dbReference type="AlphaFoldDB" id="A0A848J312"/>
<protein>
    <submittedName>
        <fullName evidence="1">PorP/SprF family type IX secretion system membrane protein</fullName>
    </submittedName>
</protein>
<keyword evidence="2" id="KW-1185">Reference proteome</keyword>
<dbReference type="EMBL" id="JABBNU010000005">
    <property type="protein sequence ID" value="NMM48729.1"/>
    <property type="molecule type" value="Genomic_DNA"/>
</dbReference>
<reference evidence="1 2" key="1">
    <citation type="submission" date="2020-04" db="EMBL/GenBank/DDBJ databases">
        <title>Flammeovirgaceae bacterium KN852 isolated from deep sea.</title>
        <authorList>
            <person name="Zhang D.-C."/>
        </authorList>
    </citation>
    <scope>NUCLEOTIDE SEQUENCE [LARGE SCALE GENOMIC DNA]</scope>
    <source>
        <strain evidence="1 2">KN852</strain>
    </source>
</reference>
<dbReference type="Pfam" id="PF11751">
    <property type="entry name" value="PorP_SprF"/>
    <property type="match status" value="1"/>
</dbReference>